<feature type="signal peptide" evidence="1">
    <location>
        <begin position="1"/>
        <end position="21"/>
    </location>
</feature>
<feature type="chain" id="PRO_5026823660" evidence="1">
    <location>
        <begin position="22"/>
        <end position="488"/>
    </location>
</feature>
<evidence type="ECO:0000313" key="3">
    <source>
        <dbReference type="Proteomes" id="UP000500938"/>
    </source>
</evidence>
<proteinExistence type="predicted"/>
<evidence type="ECO:0000256" key="1">
    <source>
        <dbReference type="SAM" id="SignalP"/>
    </source>
</evidence>
<gene>
    <name evidence="2" type="ORF">HKW67_20295</name>
</gene>
<dbReference type="KEGG" id="ggr:HKW67_20295"/>
<keyword evidence="1" id="KW-0732">Signal</keyword>
<organism evidence="2 3">
    <name type="scientific">Gemmatimonas groenlandica</name>
    <dbReference type="NCBI Taxonomy" id="2732249"/>
    <lineage>
        <taxon>Bacteria</taxon>
        <taxon>Pseudomonadati</taxon>
        <taxon>Gemmatimonadota</taxon>
        <taxon>Gemmatimonadia</taxon>
        <taxon>Gemmatimonadales</taxon>
        <taxon>Gemmatimonadaceae</taxon>
        <taxon>Gemmatimonas</taxon>
    </lineage>
</organism>
<keyword evidence="3" id="KW-1185">Reference proteome</keyword>
<evidence type="ECO:0000313" key="2">
    <source>
        <dbReference type="EMBL" id="QJR37693.1"/>
    </source>
</evidence>
<sequence length="488" mass="48428">MLPSLSVRTLRVLAAFSVVFAASISARALSAQTTPVVETSVPFDSAGRITVITPTLVTRLHLTAPAWPVVGTFREARLYRADDNAHVLVVQRIDGAMARFALGPDAVAGLQRAVTTGVVAEGRGGDRLLGAGTGVVVSQPAGNTFVRNQTFLGLVAYGPATAALLSNSSGAAAAGGYFLAAGTSFFVAANTVKGRVVTRAQAARAAHGGTRGALTGLGIAAIAHADGGPAWGAPILAGAIGGTIAGFQQARGLSDGEAASAGFFADLGALAVLGIGGSSGVFEGKKTVVQFDANNPQYGGYTKTDNSLRGPAKAVVGAAIGAQVIGYALGPRYARRAAYNVTAGDVSVAFTGALLGGTAASSLIPESGDNTARYGVAAAGLVAGAFFADRGMVRKADRTSADGTLVQLGALAGALMGGGIAAITETGSQGTLAFASAGGILGMLAADGIIKPARDAGPLRGIMQSSARALDGRVFVSLGPVTSVRVTF</sequence>
<accession>A0A6M4ISH2</accession>
<name>A0A6M4ISH2_9BACT</name>
<dbReference type="AlphaFoldDB" id="A0A6M4ISH2"/>
<dbReference type="RefSeq" id="WP_171227128.1">
    <property type="nucleotide sequence ID" value="NZ_CP053085.1"/>
</dbReference>
<reference evidence="2 3" key="1">
    <citation type="submission" date="2020-05" db="EMBL/GenBank/DDBJ databases">
        <title>Complete genome sequence of Gemmatimonas greenlandica TET16.</title>
        <authorList>
            <person name="Zeng Y."/>
        </authorList>
    </citation>
    <scope>NUCLEOTIDE SEQUENCE [LARGE SCALE GENOMIC DNA]</scope>
    <source>
        <strain evidence="2 3">TET16</strain>
    </source>
</reference>
<dbReference type="Proteomes" id="UP000500938">
    <property type="component" value="Chromosome"/>
</dbReference>
<protein>
    <submittedName>
        <fullName evidence="2">Uncharacterized protein</fullName>
    </submittedName>
</protein>
<dbReference type="EMBL" id="CP053085">
    <property type="protein sequence ID" value="QJR37693.1"/>
    <property type="molecule type" value="Genomic_DNA"/>
</dbReference>